<dbReference type="RefSeq" id="WP_132605652.1">
    <property type="nucleotide sequence ID" value="NZ_NRRP01000039.1"/>
</dbReference>
<sequence length="168" mass="18340">MTLRLILIRHAKSAWDDPLQDDHDRKLNARGRDAAPKIGAWLAGQGYFPAEVLSSTARRTLETWDCMAPALGEATVMRRDPGLYHASAERMLEALNGCAASPVLMLGHNPGIGEFAARLLRKPPQSARFDRYPTCATLVADFEAEDWSAVSFGTGTAVTFITPKDLEG</sequence>
<accession>A0A4R2NGY0</accession>
<dbReference type="EMBL" id="SLXL01000018">
    <property type="protein sequence ID" value="TCP20679.1"/>
    <property type="molecule type" value="Genomic_DNA"/>
</dbReference>
<dbReference type="OrthoDB" id="9810154at2"/>
<dbReference type="Gene3D" id="3.40.50.1240">
    <property type="entry name" value="Phosphoglycerate mutase-like"/>
    <property type="match status" value="1"/>
</dbReference>
<dbReference type="SUPFAM" id="SSF53254">
    <property type="entry name" value="Phosphoglycerate mutase-like"/>
    <property type="match status" value="1"/>
</dbReference>
<dbReference type="PANTHER" id="PTHR47623:SF1">
    <property type="entry name" value="OS09G0287300 PROTEIN"/>
    <property type="match status" value="1"/>
</dbReference>
<dbReference type="SMART" id="SM00855">
    <property type="entry name" value="PGAM"/>
    <property type="match status" value="1"/>
</dbReference>
<protein>
    <submittedName>
        <fullName evidence="1">Phosphohistidine phosphatase</fullName>
    </submittedName>
</protein>
<dbReference type="AlphaFoldDB" id="A0A4R2NGY0"/>
<evidence type="ECO:0000313" key="2">
    <source>
        <dbReference type="Proteomes" id="UP000295733"/>
    </source>
</evidence>
<dbReference type="CDD" id="cd07067">
    <property type="entry name" value="HP_PGM_like"/>
    <property type="match status" value="1"/>
</dbReference>
<proteinExistence type="predicted"/>
<reference evidence="1 2" key="1">
    <citation type="submission" date="2019-03" db="EMBL/GenBank/DDBJ databases">
        <title>Genomic Encyclopedia of Type Strains, Phase IV (KMG-IV): sequencing the most valuable type-strain genomes for metagenomic binning, comparative biology and taxonomic classification.</title>
        <authorList>
            <person name="Goeker M."/>
        </authorList>
    </citation>
    <scope>NUCLEOTIDE SEQUENCE [LARGE SCALE GENOMIC DNA]</scope>
    <source>
        <strain evidence="1 2">DSM 2781</strain>
    </source>
</reference>
<dbReference type="Proteomes" id="UP000295733">
    <property type="component" value="Unassembled WGS sequence"/>
</dbReference>
<name>A0A4R2NGY0_RHOAD</name>
<dbReference type="Pfam" id="PF00300">
    <property type="entry name" value="His_Phos_1"/>
    <property type="match status" value="1"/>
</dbReference>
<dbReference type="PANTHER" id="PTHR47623">
    <property type="entry name" value="OS09G0287300 PROTEIN"/>
    <property type="match status" value="1"/>
</dbReference>
<dbReference type="InterPro" id="IPR029033">
    <property type="entry name" value="His_PPase_superfam"/>
</dbReference>
<organism evidence="1 2">
    <name type="scientific">Rhodovulum adriaticum</name>
    <name type="common">Rhodopseudomonas adriatica</name>
    <dbReference type="NCBI Taxonomy" id="35804"/>
    <lineage>
        <taxon>Bacteria</taxon>
        <taxon>Pseudomonadati</taxon>
        <taxon>Pseudomonadota</taxon>
        <taxon>Alphaproteobacteria</taxon>
        <taxon>Rhodobacterales</taxon>
        <taxon>Paracoccaceae</taxon>
        <taxon>Rhodovulum</taxon>
    </lineage>
</organism>
<dbReference type="InterPro" id="IPR013078">
    <property type="entry name" value="His_Pase_superF_clade-1"/>
</dbReference>
<comment type="caution">
    <text evidence="1">The sequence shown here is derived from an EMBL/GenBank/DDBJ whole genome shotgun (WGS) entry which is preliminary data.</text>
</comment>
<keyword evidence="2" id="KW-1185">Reference proteome</keyword>
<evidence type="ECO:0000313" key="1">
    <source>
        <dbReference type="EMBL" id="TCP20679.1"/>
    </source>
</evidence>
<gene>
    <name evidence="1" type="ORF">EV656_11826</name>
</gene>